<evidence type="ECO:0000256" key="1">
    <source>
        <dbReference type="ARBA" id="ARBA00022468"/>
    </source>
</evidence>
<keyword evidence="3" id="KW-0677">Repeat</keyword>
<name>A0ABP9YAG6_9FUNG</name>
<evidence type="ECO:0000256" key="2">
    <source>
        <dbReference type="ARBA" id="ARBA00022614"/>
    </source>
</evidence>
<dbReference type="InterPro" id="IPR032675">
    <property type="entry name" value="LRR_dom_sf"/>
</dbReference>
<keyword evidence="1" id="KW-0343">GTPase activation</keyword>
<organism evidence="5 6">
    <name type="scientific">Helicostylum pulchrum</name>
    <dbReference type="NCBI Taxonomy" id="562976"/>
    <lineage>
        <taxon>Eukaryota</taxon>
        <taxon>Fungi</taxon>
        <taxon>Fungi incertae sedis</taxon>
        <taxon>Mucoromycota</taxon>
        <taxon>Mucoromycotina</taxon>
        <taxon>Mucoromycetes</taxon>
        <taxon>Mucorales</taxon>
        <taxon>Mucorineae</taxon>
        <taxon>Mucoraceae</taxon>
        <taxon>Helicostylum</taxon>
    </lineage>
</organism>
<accession>A0ABP9YAG6</accession>
<protein>
    <recommendedName>
        <fullName evidence="7">Ran GTPase-activating protein 1</fullName>
    </recommendedName>
</protein>
<dbReference type="SMART" id="SM00368">
    <property type="entry name" value="LRR_RI"/>
    <property type="match status" value="9"/>
</dbReference>
<evidence type="ECO:0008006" key="7">
    <source>
        <dbReference type="Google" id="ProtNLM"/>
    </source>
</evidence>
<keyword evidence="6" id="KW-1185">Reference proteome</keyword>
<sequence length="491" mass="54085">MPRCHEISAYSLPMFNESDSFSNDLFKYFNSISPNNINDKQDDIISEESDCSSLITNRHQDELASTISTLETSATTVTTDDRRFYIKEHENPSTSAAAIAAAAEAVTLSNRLKLNSAADVKEFVEAIEQMPDLEVIKLSGNTIGVEASQALGKSLESKTKLKKALLSDIFTGRLLAEIPLALKALCDAFEKVDLLELDLSDNAFGPAGAQPLIDFLSNTKTLQTLRLNNNGLGLGGGAMIAQALQASADKAKAENRPSSLRTIICGRNRLEDGSSQALARAFSSHGTLEEVRMPQNGIRPDGIRTIVQGLRHCKNLRHLDLQDNTFTLKGSKALADALTSWPQLEILNVSDCLLSKKGGVSVFTALNRGENKQLKQLLLQYNEIQADGVQILADAIKSHLNLLEKLDLNGNKFEEDHEVVDILKEALSTWGHEDALDELDEMEEIDSDDEEEEEEESESEQEEEEEKEAETAKLDTKEEQDLVDKLSKTHI</sequence>
<dbReference type="Pfam" id="PF13516">
    <property type="entry name" value="LRR_6"/>
    <property type="match status" value="3"/>
</dbReference>
<keyword evidence="2" id="KW-0433">Leucine-rich repeat</keyword>
<proteinExistence type="predicted"/>
<evidence type="ECO:0000256" key="4">
    <source>
        <dbReference type="SAM" id="MobiDB-lite"/>
    </source>
</evidence>
<comment type="caution">
    <text evidence="5">The sequence shown here is derived from an EMBL/GenBank/DDBJ whole genome shotgun (WGS) entry which is preliminary data.</text>
</comment>
<reference evidence="5 6" key="1">
    <citation type="submission" date="2024-04" db="EMBL/GenBank/DDBJ databases">
        <title>genome sequences of Mucor flavus KT1a and Helicostylum pulchrum KT1b strains isolation_sourced from the surface of a dry-aged beef.</title>
        <authorList>
            <person name="Toyotome T."/>
            <person name="Hosono M."/>
            <person name="Torimaru M."/>
            <person name="Fukuda K."/>
            <person name="Mikami N."/>
        </authorList>
    </citation>
    <scope>NUCLEOTIDE SEQUENCE [LARGE SCALE GENOMIC DNA]</scope>
    <source>
        <strain evidence="5 6">KT1b</strain>
    </source>
</reference>
<feature type="compositionally biased region" description="Basic and acidic residues" evidence="4">
    <location>
        <begin position="469"/>
        <end position="491"/>
    </location>
</feature>
<dbReference type="InterPro" id="IPR027038">
    <property type="entry name" value="RanGap"/>
</dbReference>
<evidence type="ECO:0000256" key="3">
    <source>
        <dbReference type="ARBA" id="ARBA00022737"/>
    </source>
</evidence>
<dbReference type="CDD" id="cd00116">
    <property type="entry name" value="LRR_RI"/>
    <property type="match status" value="1"/>
</dbReference>
<gene>
    <name evidence="5" type="ORF">HPULCUR_009455</name>
</gene>
<dbReference type="SUPFAM" id="SSF52047">
    <property type="entry name" value="RNI-like"/>
    <property type="match status" value="1"/>
</dbReference>
<dbReference type="InterPro" id="IPR001611">
    <property type="entry name" value="Leu-rich_rpt"/>
</dbReference>
<feature type="region of interest" description="Disordered" evidence="4">
    <location>
        <begin position="433"/>
        <end position="491"/>
    </location>
</feature>
<dbReference type="PANTHER" id="PTHR24113">
    <property type="entry name" value="RAN GTPASE-ACTIVATING PROTEIN 1"/>
    <property type="match status" value="1"/>
</dbReference>
<evidence type="ECO:0000313" key="5">
    <source>
        <dbReference type="EMBL" id="GAA5803970.1"/>
    </source>
</evidence>
<feature type="compositionally biased region" description="Acidic residues" evidence="4">
    <location>
        <begin position="435"/>
        <end position="468"/>
    </location>
</feature>
<evidence type="ECO:0000313" key="6">
    <source>
        <dbReference type="Proteomes" id="UP001476247"/>
    </source>
</evidence>
<dbReference type="PANTHER" id="PTHR24113:SF12">
    <property type="entry name" value="RAN GTPASE-ACTIVATING PROTEIN 1"/>
    <property type="match status" value="1"/>
</dbReference>
<dbReference type="Proteomes" id="UP001476247">
    <property type="component" value="Unassembled WGS sequence"/>
</dbReference>
<dbReference type="EMBL" id="BAABUJ010000031">
    <property type="protein sequence ID" value="GAA5803970.1"/>
    <property type="molecule type" value="Genomic_DNA"/>
</dbReference>
<dbReference type="Gene3D" id="3.80.10.10">
    <property type="entry name" value="Ribonuclease Inhibitor"/>
    <property type="match status" value="1"/>
</dbReference>